<feature type="transmembrane region" description="Helical" evidence="1">
    <location>
        <begin position="21"/>
        <end position="40"/>
    </location>
</feature>
<keyword evidence="3" id="KW-1185">Reference proteome</keyword>
<evidence type="ECO:0000313" key="2">
    <source>
        <dbReference type="EMBL" id="MEQ2230274.1"/>
    </source>
</evidence>
<sequence length="105" mass="11633">MYSVVLMAFCRYLAKYRIRYPSLYVCVCVCVCVCGSIAGIKQTDLTITNGVSQYSLVEPVIKLCPADGTFLLKSMMTRYDVALVCQLETAFPPRGPYRITAGANQ</sequence>
<evidence type="ECO:0000313" key="3">
    <source>
        <dbReference type="Proteomes" id="UP001482620"/>
    </source>
</evidence>
<name>A0ABV0TBT4_9TELE</name>
<accession>A0ABV0TBT4</accession>
<keyword evidence="1" id="KW-1133">Transmembrane helix</keyword>
<dbReference type="EMBL" id="JAHRIQ010026815">
    <property type="protein sequence ID" value="MEQ2230274.1"/>
    <property type="molecule type" value="Genomic_DNA"/>
</dbReference>
<gene>
    <name evidence="2" type="ORF">ILYODFUR_027565</name>
</gene>
<proteinExistence type="predicted"/>
<evidence type="ECO:0000256" key="1">
    <source>
        <dbReference type="SAM" id="Phobius"/>
    </source>
</evidence>
<comment type="caution">
    <text evidence="2">The sequence shown here is derived from an EMBL/GenBank/DDBJ whole genome shotgun (WGS) entry which is preliminary data.</text>
</comment>
<organism evidence="2 3">
    <name type="scientific">Ilyodon furcidens</name>
    <name type="common">goldbreast splitfin</name>
    <dbReference type="NCBI Taxonomy" id="33524"/>
    <lineage>
        <taxon>Eukaryota</taxon>
        <taxon>Metazoa</taxon>
        <taxon>Chordata</taxon>
        <taxon>Craniata</taxon>
        <taxon>Vertebrata</taxon>
        <taxon>Euteleostomi</taxon>
        <taxon>Actinopterygii</taxon>
        <taxon>Neopterygii</taxon>
        <taxon>Teleostei</taxon>
        <taxon>Neoteleostei</taxon>
        <taxon>Acanthomorphata</taxon>
        <taxon>Ovalentaria</taxon>
        <taxon>Atherinomorphae</taxon>
        <taxon>Cyprinodontiformes</taxon>
        <taxon>Goodeidae</taxon>
        <taxon>Ilyodon</taxon>
    </lineage>
</organism>
<dbReference type="Proteomes" id="UP001482620">
    <property type="component" value="Unassembled WGS sequence"/>
</dbReference>
<keyword evidence="1" id="KW-0812">Transmembrane</keyword>
<reference evidence="2 3" key="1">
    <citation type="submission" date="2021-06" db="EMBL/GenBank/DDBJ databases">
        <authorList>
            <person name="Palmer J.M."/>
        </authorList>
    </citation>
    <scope>NUCLEOTIDE SEQUENCE [LARGE SCALE GENOMIC DNA]</scope>
    <source>
        <strain evidence="3">if_2019</strain>
        <tissue evidence="2">Muscle</tissue>
    </source>
</reference>
<keyword evidence="1" id="KW-0472">Membrane</keyword>
<protein>
    <submittedName>
        <fullName evidence="2">Uncharacterized protein</fullName>
    </submittedName>
</protein>